<reference evidence="8" key="1">
    <citation type="journal article" date="2023" name="Commun. Biol.">
        <title>Genome analysis of Parmales, the sister group of diatoms, reveals the evolutionary specialization of diatoms from phago-mixotrophs to photoautotrophs.</title>
        <authorList>
            <person name="Ban H."/>
            <person name="Sato S."/>
            <person name="Yoshikawa S."/>
            <person name="Yamada K."/>
            <person name="Nakamura Y."/>
            <person name="Ichinomiya M."/>
            <person name="Sato N."/>
            <person name="Blanc-Mathieu R."/>
            <person name="Endo H."/>
            <person name="Kuwata A."/>
            <person name="Ogata H."/>
        </authorList>
    </citation>
    <scope>NUCLEOTIDE SEQUENCE [LARGE SCALE GENOMIC DNA]</scope>
</reference>
<keyword evidence="4 5" id="KW-0472">Membrane</keyword>
<dbReference type="Proteomes" id="UP001165065">
    <property type="component" value="Unassembled WGS sequence"/>
</dbReference>
<evidence type="ECO:0000256" key="4">
    <source>
        <dbReference type="ARBA" id="ARBA00023136"/>
    </source>
</evidence>
<dbReference type="GO" id="GO:0016095">
    <property type="term" value="P:polyprenol catabolic process"/>
    <property type="evidence" value="ECO:0007669"/>
    <property type="project" value="TreeGrafter"/>
</dbReference>
<feature type="transmembrane region" description="Helical" evidence="5">
    <location>
        <begin position="134"/>
        <end position="152"/>
    </location>
</feature>
<keyword evidence="3 5" id="KW-1133">Transmembrane helix</keyword>
<dbReference type="OrthoDB" id="5788137at2759"/>
<gene>
    <name evidence="7" type="ORF">TrCOL_g3881</name>
</gene>
<dbReference type="PANTHER" id="PTHR14624:SF0">
    <property type="entry name" value="POLYPRENOL REDUCTASE"/>
    <property type="match status" value="1"/>
</dbReference>
<protein>
    <recommendedName>
        <fullName evidence="6">3-oxo-5-alpha-steroid 4-dehydrogenase C-terminal domain-containing protein</fullName>
    </recommendedName>
</protein>
<evidence type="ECO:0000256" key="3">
    <source>
        <dbReference type="ARBA" id="ARBA00022989"/>
    </source>
</evidence>
<sequence>MHTHLSKWITENAENAYNADRICTILFALMAISAFATMFVPPLHYLSLHGASSVSKRNRPPLPQSLPRILSKLLHPIYTILDLRISKRYFTLFYIIPFFLLPLRPTHLHTTLFQLHCLRRLYECARVHNFRGQMTLTGFLVGCVHYVITSVLFNIPPPSLPTPIFNRIIHPIGCIIFVLNSLKQHKAHLALSLQSRTPSIPYPPLPKTSEFKIHSCPHYVAELYIYIAFLAFHQTGGSAACAAWVHVNLMMAKMGKDEAKGKTGGLLFGGGWGEGEGRKKPPTKTG</sequence>
<dbReference type="GO" id="GO:0003865">
    <property type="term" value="F:3-oxo-5-alpha-steroid 4-dehydrogenase activity"/>
    <property type="evidence" value="ECO:0007669"/>
    <property type="project" value="TreeGrafter"/>
</dbReference>
<evidence type="ECO:0000259" key="6">
    <source>
        <dbReference type="Pfam" id="PF02544"/>
    </source>
</evidence>
<dbReference type="PANTHER" id="PTHR14624">
    <property type="entry name" value="DFG10 PROTEIN"/>
    <property type="match status" value="1"/>
</dbReference>
<organism evidence="7 8">
    <name type="scientific">Triparma columacea</name>
    <dbReference type="NCBI Taxonomy" id="722753"/>
    <lineage>
        <taxon>Eukaryota</taxon>
        <taxon>Sar</taxon>
        <taxon>Stramenopiles</taxon>
        <taxon>Ochrophyta</taxon>
        <taxon>Bolidophyceae</taxon>
        <taxon>Parmales</taxon>
        <taxon>Triparmaceae</taxon>
        <taxon>Triparma</taxon>
    </lineage>
</organism>
<evidence type="ECO:0000256" key="1">
    <source>
        <dbReference type="ARBA" id="ARBA00004127"/>
    </source>
</evidence>
<keyword evidence="8" id="KW-1185">Reference proteome</keyword>
<evidence type="ECO:0000313" key="8">
    <source>
        <dbReference type="Proteomes" id="UP001165065"/>
    </source>
</evidence>
<comment type="subcellular location">
    <subcellularLocation>
        <location evidence="1">Endomembrane system</location>
        <topology evidence="1">Multi-pass membrane protein</topology>
    </subcellularLocation>
</comment>
<proteinExistence type="predicted"/>
<evidence type="ECO:0000256" key="5">
    <source>
        <dbReference type="SAM" id="Phobius"/>
    </source>
</evidence>
<dbReference type="PROSITE" id="PS50244">
    <property type="entry name" value="S5A_REDUCTASE"/>
    <property type="match status" value="1"/>
</dbReference>
<dbReference type="GO" id="GO:0006488">
    <property type="term" value="P:dolichol-linked oligosaccharide biosynthetic process"/>
    <property type="evidence" value="ECO:0007669"/>
    <property type="project" value="InterPro"/>
</dbReference>
<keyword evidence="2 5" id="KW-0812">Transmembrane</keyword>
<dbReference type="AlphaFoldDB" id="A0A9W7GI79"/>
<accession>A0A9W7GI79</accession>
<dbReference type="Pfam" id="PF02544">
    <property type="entry name" value="Steroid_dh"/>
    <property type="match status" value="1"/>
</dbReference>
<evidence type="ECO:0000256" key="2">
    <source>
        <dbReference type="ARBA" id="ARBA00022692"/>
    </source>
</evidence>
<feature type="transmembrane region" description="Helical" evidence="5">
    <location>
        <begin position="92"/>
        <end position="113"/>
    </location>
</feature>
<name>A0A9W7GI79_9STRA</name>
<evidence type="ECO:0000313" key="7">
    <source>
        <dbReference type="EMBL" id="GMI45620.1"/>
    </source>
</evidence>
<comment type="caution">
    <text evidence="7">The sequence shown here is derived from an EMBL/GenBank/DDBJ whole genome shotgun (WGS) entry which is preliminary data.</text>
</comment>
<dbReference type="GO" id="GO:0005783">
    <property type="term" value="C:endoplasmic reticulum"/>
    <property type="evidence" value="ECO:0007669"/>
    <property type="project" value="TreeGrafter"/>
</dbReference>
<dbReference type="EMBL" id="BRYA01000258">
    <property type="protein sequence ID" value="GMI45620.1"/>
    <property type="molecule type" value="Genomic_DNA"/>
</dbReference>
<dbReference type="InterPro" id="IPR039698">
    <property type="entry name" value="Dfg10/SRD5A3"/>
</dbReference>
<dbReference type="InterPro" id="IPR001104">
    <property type="entry name" value="3-oxo-5_a-steroid_4-DH_C"/>
</dbReference>
<feature type="transmembrane region" description="Helical" evidence="5">
    <location>
        <begin position="21"/>
        <end position="40"/>
    </location>
</feature>
<feature type="domain" description="3-oxo-5-alpha-steroid 4-dehydrogenase C-terminal" evidence="6">
    <location>
        <begin position="161"/>
        <end position="251"/>
    </location>
</feature>